<proteinExistence type="inferred from homology"/>
<dbReference type="WBParaSite" id="Gr19_v10_g6824.t2">
    <property type="protein sequence ID" value="Gr19_v10_g6824.t2"/>
    <property type="gene ID" value="Gr19_v10_g6824"/>
</dbReference>
<evidence type="ECO:0000256" key="2">
    <source>
        <dbReference type="RuleBase" id="RU000383"/>
    </source>
</evidence>
<dbReference type="SUPFAM" id="SSF47954">
    <property type="entry name" value="Cyclin-like"/>
    <property type="match status" value="2"/>
</dbReference>
<keyword evidence="5" id="KW-1185">Reference proteome</keyword>
<evidence type="ECO:0000259" key="4">
    <source>
        <dbReference type="SMART" id="SM00385"/>
    </source>
</evidence>
<dbReference type="CDD" id="cd20532">
    <property type="entry name" value="CYCLIN_CCNL_rpt1"/>
    <property type="match status" value="1"/>
</dbReference>
<comment type="similarity">
    <text evidence="2">Belongs to the cyclin family.</text>
</comment>
<dbReference type="CDD" id="cd20533">
    <property type="entry name" value="CYCLIN_CCNL_rpt2"/>
    <property type="match status" value="1"/>
</dbReference>
<dbReference type="GO" id="GO:0016538">
    <property type="term" value="F:cyclin-dependent protein serine/threonine kinase regulator activity"/>
    <property type="evidence" value="ECO:0007669"/>
    <property type="project" value="InterPro"/>
</dbReference>
<feature type="domain" description="Cyclin-like" evidence="4">
    <location>
        <begin position="234"/>
        <end position="330"/>
    </location>
</feature>
<name>A0A914I4V8_GLORO</name>
<dbReference type="Pfam" id="PF21797">
    <property type="entry name" value="CycT2-like_C"/>
    <property type="match status" value="1"/>
</dbReference>
<organism evidence="5 7">
    <name type="scientific">Globodera rostochiensis</name>
    <name type="common">Golden nematode worm</name>
    <name type="synonym">Heterodera rostochiensis</name>
    <dbReference type="NCBI Taxonomy" id="31243"/>
    <lineage>
        <taxon>Eukaryota</taxon>
        <taxon>Metazoa</taxon>
        <taxon>Ecdysozoa</taxon>
        <taxon>Nematoda</taxon>
        <taxon>Chromadorea</taxon>
        <taxon>Rhabditida</taxon>
        <taxon>Tylenchina</taxon>
        <taxon>Tylenchomorpha</taxon>
        <taxon>Tylenchoidea</taxon>
        <taxon>Heteroderidae</taxon>
        <taxon>Heteroderinae</taxon>
        <taxon>Globodera</taxon>
    </lineage>
</organism>
<feature type="compositionally biased region" description="Polar residues" evidence="3">
    <location>
        <begin position="426"/>
        <end position="437"/>
    </location>
</feature>
<dbReference type="SMART" id="SM00385">
    <property type="entry name" value="CYCLIN"/>
    <property type="match status" value="2"/>
</dbReference>
<feature type="region of interest" description="Disordered" evidence="3">
    <location>
        <begin position="381"/>
        <end position="502"/>
    </location>
</feature>
<feature type="compositionally biased region" description="Basic and acidic residues" evidence="3">
    <location>
        <begin position="468"/>
        <end position="493"/>
    </location>
</feature>
<feature type="domain" description="Cyclin-like" evidence="4">
    <location>
        <begin position="96"/>
        <end position="203"/>
    </location>
</feature>
<protein>
    <submittedName>
        <fullName evidence="6 7">Cyclin-like domain-containing protein</fullName>
    </submittedName>
</protein>
<evidence type="ECO:0000256" key="1">
    <source>
        <dbReference type="ARBA" id="ARBA00023127"/>
    </source>
</evidence>
<dbReference type="GO" id="GO:0006357">
    <property type="term" value="P:regulation of transcription by RNA polymerase II"/>
    <property type="evidence" value="ECO:0007669"/>
    <property type="project" value="InterPro"/>
</dbReference>
<dbReference type="PANTHER" id="PTHR10026">
    <property type="entry name" value="CYCLIN"/>
    <property type="match status" value="1"/>
</dbReference>
<dbReference type="Pfam" id="PF00134">
    <property type="entry name" value="Cyclin_N"/>
    <property type="match status" value="1"/>
</dbReference>
<dbReference type="InterPro" id="IPR043198">
    <property type="entry name" value="Cyclin/Ssn8"/>
</dbReference>
<evidence type="ECO:0000313" key="6">
    <source>
        <dbReference type="WBParaSite" id="Gr19_v10_g10995.t2"/>
    </source>
</evidence>
<dbReference type="InterPro" id="IPR036915">
    <property type="entry name" value="Cyclin-like_sf"/>
</dbReference>
<evidence type="ECO:0000256" key="3">
    <source>
        <dbReference type="SAM" id="MobiDB-lite"/>
    </source>
</evidence>
<dbReference type="Proteomes" id="UP000887572">
    <property type="component" value="Unplaced"/>
</dbReference>
<dbReference type="WBParaSite" id="Gr19_v10_g10995.t2">
    <property type="protein sequence ID" value="Gr19_v10_g10995.t2"/>
    <property type="gene ID" value="Gr19_v10_g10995"/>
</dbReference>
<evidence type="ECO:0000313" key="7">
    <source>
        <dbReference type="WBParaSite" id="Gr19_v10_g6824.t2"/>
    </source>
</evidence>
<feature type="compositionally biased region" description="Basic residues" evidence="3">
    <location>
        <begin position="456"/>
        <end position="467"/>
    </location>
</feature>
<sequence length="502" mass="57938">MFEAEKSNGTNAVALSPPAAYKVTAQSEKSALDALMAKVRASSYGQLRNYSTIDISAEKWLMHYDAASLAKLENPPSLADGISRELERDIRYLGCELIQSGAILLRLNQTAAATAQILFQRYYYLKSFVRYNFEHMVQACLLLASKIEEEPRKPRDVLNVYNRLKQIHHRRCAAAAADQHPEAVQKLAKKFEHLELCSKKYQELKNIVIKAERRLLNVLGFVVHVHHPHKLIYIYLHILGQLKNDSKKHTEDEIRKSRQLLQKAWSYMNDGLRTDMFLRYTPETIACACIQLAVRTVEDTIVLPKEPFAWFELFDASDRDVRAISQMIWELHTRTKAPNLTWISDHLDRMYQKSVVEPEKARKEKAVEELRNIKEKILQRKAAQEIARKAPSPPAAKRHRLSPSDNNHHHHQRSKKQQLEEERRSSSTSAQNMTMLQDNRRQQQQQQSKKSSSPSSKRHSSSSRKRDRAGVRDSRRRDDRGGGDDHGYHDHKGINCQTAQTK</sequence>
<dbReference type="InterPro" id="IPR013763">
    <property type="entry name" value="Cyclin-like_dom"/>
</dbReference>
<feature type="compositionally biased region" description="Low complexity" evidence="3">
    <location>
        <begin position="442"/>
        <end position="455"/>
    </location>
</feature>
<evidence type="ECO:0000313" key="5">
    <source>
        <dbReference type="Proteomes" id="UP000887572"/>
    </source>
</evidence>
<keyword evidence="1 2" id="KW-0195">Cyclin</keyword>
<accession>A0A914I4V8</accession>
<dbReference type="AlphaFoldDB" id="A0A914I4V8"/>
<reference evidence="6 7" key="1">
    <citation type="submission" date="2022-11" db="UniProtKB">
        <authorList>
            <consortium name="WormBaseParasite"/>
        </authorList>
    </citation>
    <scope>IDENTIFICATION</scope>
</reference>
<dbReference type="InterPro" id="IPR006671">
    <property type="entry name" value="Cyclin_N"/>
</dbReference>
<dbReference type="Gene3D" id="1.10.472.10">
    <property type="entry name" value="Cyclin-like"/>
    <property type="match status" value="2"/>
</dbReference>